<dbReference type="Gene3D" id="2.60.120.200">
    <property type="match status" value="1"/>
</dbReference>
<comment type="caution">
    <text evidence="7">The sequence shown here is derived from an EMBL/GenBank/DDBJ whole genome shotgun (WGS) entry which is preliminary data.</text>
</comment>
<name>A0A7D9ERP9_PARCT</name>
<evidence type="ECO:0000256" key="5">
    <source>
        <dbReference type="ARBA" id="ARBA00023180"/>
    </source>
</evidence>
<dbReference type="InterPro" id="IPR051360">
    <property type="entry name" value="Neuronal_Pentraxin_Related"/>
</dbReference>
<evidence type="ECO:0000313" key="8">
    <source>
        <dbReference type="Proteomes" id="UP001152795"/>
    </source>
</evidence>
<dbReference type="AlphaFoldDB" id="A0A7D9ERP9"/>
<keyword evidence="8" id="KW-1185">Reference proteome</keyword>
<dbReference type="OrthoDB" id="10411617at2759"/>
<evidence type="ECO:0000256" key="4">
    <source>
        <dbReference type="ARBA" id="ARBA00023157"/>
    </source>
</evidence>
<keyword evidence="3" id="KW-0106">Calcium</keyword>
<dbReference type="InterPro" id="IPR013320">
    <property type="entry name" value="ConA-like_dom_sf"/>
</dbReference>
<evidence type="ECO:0000256" key="2">
    <source>
        <dbReference type="ARBA" id="ARBA00022723"/>
    </source>
</evidence>
<feature type="domain" description="Pentraxin (PTX)" evidence="6">
    <location>
        <begin position="169"/>
        <end position="359"/>
    </location>
</feature>
<accession>A0A7D9ERP9</accession>
<dbReference type="Pfam" id="PF00354">
    <property type="entry name" value="Pentaxin"/>
    <property type="match status" value="1"/>
</dbReference>
<dbReference type="PANTHER" id="PTHR19277">
    <property type="entry name" value="PENTRAXIN"/>
    <property type="match status" value="1"/>
</dbReference>
<gene>
    <name evidence="7" type="ORF">PACLA_8A005849</name>
</gene>
<keyword evidence="4" id="KW-1015">Disulfide bond</keyword>
<organism evidence="7 8">
    <name type="scientific">Paramuricea clavata</name>
    <name type="common">Red gorgonian</name>
    <name type="synonym">Violescent sea-whip</name>
    <dbReference type="NCBI Taxonomy" id="317549"/>
    <lineage>
        <taxon>Eukaryota</taxon>
        <taxon>Metazoa</taxon>
        <taxon>Cnidaria</taxon>
        <taxon>Anthozoa</taxon>
        <taxon>Octocorallia</taxon>
        <taxon>Malacalcyonacea</taxon>
        <taxon>Plexauridae</taxon>
        <taxon>Paramuricea</taxon>
    </lineage>
</organism>
<dbReference type="InterPro" id="IPR001759">
    <property type="entry name" value="PTX_dom"/>
</dbReference>
<dbReference type="EMBL" id="CACRXK020008803">
    <property type="protein sequence ID" value="CAB4015677.1"/>
    <property type="molecule type" value="Genomic_DNA"/>
</dbReference>
<dbReference type="PANTHER" id="PTHR19277:SF125">
    <property type="entry name" value="B6"/>
    <property type="match status" value="1"/>
</dbReference>
<evidence type="ECO:0000256" key="1">
    <source>
        <dbReference type="ARBA" id="ARBA00001913"/>
    </source>
</evidence>
<proteinExistence type="predicted"/>
<protein>
    <recommendedName>
        <fullName evidence="6">Pentraxin (PTX) domain-containing protein</fullName>
    </recommendedName>
</protein>
<dbReference type="SUPFAM" id="SSF49899">
    <property type="entry name" value="Concanavalin A-like lectins/glucanases"/>
    <property type="match status" value="1"/>
</dbReference>
<dbReference type="Proteomes" id="UP001152795">
    <property type="component" value="Unassembled WGS sequence"/>
</dbReference>
<evidence type="ECO:0000259" key="6">
    <source>
        <dbReference type="SMART" id="SM00159"/>
    </source>
</evidence>
<keyword evidence="2" id="KW-0479">Metal-binding</keyword>
<dbReference type="GO" id="GO:0046872">
    <property type="term" value="F:metal ion binding"/>
    <property type="evidence" value="ECO:0007669"/>
    <property type="project" value="UniProtKB-KW"/>
</dbReference>
<comment type="cofactor">
    <cofactor evidence="1">
        <name>Ca(2+)</name>
        <dbReference type="ChEBI" id="CHEBI:29108"/>
    </cofactor>
</comment>
<evidence type="ECO:0000313" key="7">
    <source>
        <dbReference type="EMBL" id="CAB4015677.1"/>
    </source>
</evidence>
<keyword evidence="5" id="KW-0325">Glycoprotein</keyword>
<dbReference type="SMART" id="SM00159">
    <property type="entry name" value="PTX"/>
    <property type="match status" value="1"/>
</dbReference>
<sequence length="361" mass="39988">MGEENPSTNSLRKEEHIYLDVIHVASRPQSKRSLCPTAASDESLQQPTVENVATKKMSKKSGNVANCVLIAAVIFLSAVCCALCALYVIERRHSAMLESEKSRAKGVTASTPSTDCTRVSSVPADESLDCAAMESELERRKAVYNKKCSTETSEVETDRNQEQNIDTTPKDCMNKSLQFQSSSDRLTSQSTVTMKSATVCFWCKTSPGVLHYVKYKEPNHGKGFEIVEKKSSTQSTTGTNWHSFCWILSTGEEFKKLYKDGKLVSKREINRETGIRGGGTWELGLRLDTPGGQTAGADAKPKQYGEITSVNVWNRILRKKELMEIMASCLSKYQGNVKSWQEFKSAVQGNVKLVKSTCCKT</sequence>
<reference evidence="7" key="1">
    <citation type="submission" date="2020-04" db="EMBL/GenBank/DDBJ databases">
        <authorList>
            <person name="Alioto T."/>
            <person name="Alioto T."/>
            <person name="Gomez Garrido J."/>
        </authorList>
    </citation>
    <scope>NUCLEOTIDE SEQUENCE</scope>
    <source>
        <strain evidence="7">A484AB</strain>
    </source>
</reference>
<evidence type="ECO:0000256" key="3">
    <source>
        <dbReference type="ARBA" id="ARBA00022837"/>
    </source>
</evidence>